<dbReference type="InterPro" id="IPR052909">
    <property type="entry name" value="Transposase_6_like"/>
</dbReference>
<sequence length="369" mass="41222">MVQRRHGINGDFAAKGDYKDEPRLFLADRGAVRRLAALLPTDTRGKRRVDDRRVISGIVHVLKSGGRWVDAPDAYGPRKTLYNRFVRWAAKGIRVDIFHALVSAGGTPAEVRSPADRNLLLNLSAMRRMAEQAQNELLRLAEINRIDVCDYRLIPAADVGYSLPFVAKSFLNYQHLFSQIYDSIRNGVLKERAVIGKEAEFESMLEYGYSYSGSLGVVLLAQSERDFFNGRMDAPIEALFQVIDIEDNHSVRDIASSLGNAVVKRVFDWSAVNVEAKFSADVRWNRSDGRQLGQVVEIRHMERIVDVIGATADDKTAVVTARGMLVGTDLPGRSFHFVVPDGDSYKGSFHPDLVIGCSWQGVRRGNRRG</sequence>
<dbReference type="PANTHER" id="PTHR46637">
    <property type="entry name" value="TIS1421-TRANSPOSASE PROTEIN A"/>
    <property type="match status" value="1"/>
</dbReference>
<gene>
    <name evidence="2" type="ORF">MES4922_80097</name>
</gene>
<protein>
    <recommendedName>
        <fullName evidence="1">Insertion element IS402-like domain-containing protein</fullName>
    </recommendedName>
</protein>
<keyword evidence="3" id="KW-1185">Reference proteome</keyword>
<accession>A0ABN8KDM9</accession>
<dbReference type="Pfam" id="PF13340">
    <property type="entry name" value="DUF4096"/>
    <property type="match status" value="1"/>
</dbReference>
<dbReference type="PANTHER" id="PTHR46637:SF1">
    <property type="entry name" value="BLL5188 PROTEIN"/>
    <property type="match status" value="1"/>
</dbReference>
<organism evidence="2 3">
    <name type="scientific">Mesorhizobium ventifaucium</name>
    <dbReference type="NCBI Taxonomy" id="666020"/>
    <lineage>
        <taxon>Bacteria</taxon>
        <taxon>Pseudomonadati</taxon>
        <taxon>Pseudomonadota</taxon>
        <taxon>Alphaproteobacteria</taxon>
        <taxon>Hyphomicrobiales</taxon>
        <taxon>Phyllobacteriaceae</taxon>
        <taxon>Mesorhizobium</taxon>
    </lineage>
</organism>
<dbReference type="InterPro" id="IPR025161">
    <property type="entry name" value="IS402-like_dom"/>
</dbReference>
<name>A0ABN8KDM9_9HYPH</name>
<reference evidence="2" key="1">
    <citation type="submission" date="2022-03" db="EMBL/GenBank/DDBJ databases">
        <authorList>
            <person name="Brunel B."/>
        </authorList>
    </citation>
    <scope>NUCLEOTIDE SEQUENCE</scope>
    <source>
        <strain evidence="2">STM4922sample</strain>
    </source>
</reference>
<evidence type="ECO:0000313" key="2">
    <source>
        <dbReference type="EMBL" id="CAH2407776.1"/>
    </source>
</evidence>
<evidence type="ECO:0000313" key="3">
    <source>
        <dbReference type="Proteomes" id="UP001152604"/>
    </source>
</evidence>
<evidence type="ECO:0000259" key="1">
    <source>
        <dbReference type="Pfam" id="PF13340"/>
    </source>
</evidence>
<dbReference type="Proteomes" id="UP001152604">
    <property type="component" value="Unassembled WGS sequence"/>
</dbReference>
<comment type="caution">
    <text evidence="2">The sequence shown here is derived from an EMBL/GenBank/DDBJ whole genome shotgun (WGS) entry which is preliminary data.</text>
</comment>
<dbReference type="EMBL" id="CAKXZS010000078">
    <property type="protein sequence ID" value="CAH2407776.1"/>
    <property type="molecule type" value="Genomic_DNA"/>
</dbReference>
<proteinExistence type="predicted"/>
<feature type="domain" description="Insertion element IS402-like" evidence="1">
    <location>
        <begin position="34"/>
        <end position="94"/>
    </location>
</feature>